<accession>A0A0P0Y346</accession>
<dbReference type="EMBL" id="AP014967">
    <property type="protein sequence ID" value="BAT14291.1"/>
    <property type="molecule type" value="Genomic_DNA"/>
</dbReference>
<proteinExistence type="predicted"/>
<reference evidence="2" key="1">
    <citation type="journal article" date="2005" name="Nature">
        <title>The map-based sequence of the rice genome.</title>
        <authorList>
            <consortium name="International rice genome sequencing project (IRGSP)"/>
            <person name="Matsumoto T."/>
            <person name="Wu J."/>
            <person name="Kanamori H."/>
            <person name="Katayose Y."/>
            <person name="Fujisawa M."/>
            <person name="Namiki N."/>
            <person name="Mizuno H."/>
            <person name="Yamamoto K."/>
            <person name="Antonio B.A."/>
            <person name="Baba T."/>
            <person name="Sakata K."/>
            <person name="Nagamura Y."/>
            <person name="Aoki H."/>
            <person name="Arikawa K."/>
            <person name="Arita K."/>
            <person name="Bito T."/>
            <person name="Chiden Y."/>
            <person name="Fujitsuka N."/>
            <person name="Fukunaka R."/>
            <person name="Hamada M."/>
            <person name="Harada C."/>
            <person name="Hayashi A."/>
            <person name="Hijishita S."/>
            <person name="Honda M."/>
            <person name="Hosokawa S."/>
            <person name="Ichikawa Y."/>
            <person name="Idonuma A."/>
            <person name="Iijima M."/>
            <person name="Ikeda M."/>
            <person name="Ikeno M."/>
            <person name="Ito K."/>
            <person name="Ito S."/>
            <person name="Ito T."/>
            <person name="Ito Y."/>
            <person name="Ito Y."/>
            <person name="Iwabuchi A."/>
            <person name="Kamiya K."/>
            <person name="Karasawa W."/>
            <person name="Kurita K."/>
            <person name="Katagiri S."/>
            <person name="Kikuta A."/>
            <person name="Kobayashi H."/>
            <person name="Kobayashi N."/>
            <person name="Machita K."/>
            <person name="Maehara T."/>
            <person name="Masukawa M."/>
            <person name="Mizubayashi T."/>
            <person name="Mukai Y."/>
            <person name="Nagasaki H."/>
            <person name="Nagata Y."/>
            <person name="Naito S."/>
            <person name="Nakashima M."/>
            <person name="Nakama Y."/>
            <person name="Nakamichi Y."/>
            <person name="Nakamura M."/>
            <person name="Meguro A."/>
            <person name="Negishi M."/>
            <person name="Ohta I."/>
            <person name="Ohta T."/>
            <person name="Okamoto M."/>
            <person name="Ono N."/>
            <person name="Saji S."/>
            <person name="Sakaguchi M."/>
            <person name="Sakai K."/>
            <person name="Shibata M."/>
            <person name="Shimokawa T."/>
            <person name="Song J."/>
            <person name="Takazaki Y."/>
            <person name="Terasawa K."/>
            <person name="Tsugane M."/>
            <person name="Tsuji K."/>
            <person name="Ueda S."/>
            <person name="Waki K."/>
            <person name="Yamagata H."/>
            <person name="Yamamoto M."/>
            <person name="Yamamoto S."/>
            <person name="Yamane H."/>
            <person name="Yoshiki S."/>
            <person name="Yoshihara R."/>
            <person name="Yukawa K."/>
            <person name="Zhong H."/>
            <person name="Yano M."/>
            <person name="Yuan Q."/>
            <person name="Ouyang S."/>
            <person name="Liu J."/>
            <person name="Jones K.M."/>
            <person name="Gansberger K."/>
            <person name="Moffat K."/>
            <person name="Hill J."/>
            <person name="Bera J."/>
            <person name="Fadrosh D."/>
            <person name="Jin S."/>
            <person name="Johri S."/>
            <person name="Kim M."/>
            <person name="Overton L."/>
            <person name="Reardon M."/>
            <person name="Tsitrin T."/>
            <person name="Vuong H."/>
            <person name="Weaver B."/>
            <person name="Ciecko A."/>
            <person name="Tallon L."/>
            <person name="Jackson J."/>
            <person name="Pai G."/>
            <person name="Aken S.V."/>
            <person name="Utterback T."/>
            <person name="Reidmuller S."/>
            <person name="Feldblyum T."/>
            <person name="Hsiao J."/>
            <person name="Zismann V."/>
            <person name="Iobst S."/>
            <person name="de Vazeille A.R."/>
            <person name="Buell C.R."/>
            <person name="Ying K."/>
            <person name="Li Y."/>
            <person name="Lu T."/>
            <person name="Huang Y."/>
            <person name="Zhao Q."/>
            <person name="Feng Q."/>
            <person name="Zhang L."/>
            <person name="Zhu J."/>
            <person name="Weng Q."/>
            <person name="Mu J."/>
            <person name="Lu Y."/>
            <person name="Fan D."/>
            <person name="Liu Y."/>
            <person name="Guan J."/>
            <person name="Zhang Y."/>
            <person name="Yu S."/>
            <person name="Liu X."/>
            <person name="Zhang Y."/>
            <person name="Hong G."/>
            <person name="Han B."/>
            <person name="Choisne N."/>
            <person name="Demange N."/>
            <person name="Orjeda G."/>
            <person name="Samain S."/>
            <person name="Cattolico L."/>
            <person name="Pelletier E."/>
            <person name="Couloux A."/>
            <person name="Segurens B."/>
            <person name="Wincker P."/>
            <person name="D'Hont A."/>
            <person name="Scarpelli C."/>
            <person name="Weissenbach J."/>
            <person name="Salanoubat M."/>
            <person name="Quetier F."/>
            <person name="Yu Y."/>
            <person name="Kim H.R."/>
            <person name="Rambo T."/>
            <person name="Currie J."/>
            <person name="Collura K."/>
            <person name="Luo M."/>
            <person name="Yang T."/>
            <person name="Ammiraju J.S.S."/>
            <person name="Engler F."/>
            <person name="Soderlund C."/>
            <person name="Wing R.A."/>
            <person name="Palmer L.E."/>
            <person name="de la Bastide M."/>
            <person name="Spiegel L."/>
            <person name="Nascimento L."/>
            <person name="Zutavern T."/>
            <person name="O'Shaughnessy A."/>
            <person name="Dike S."/>
            <person name="Dedhia N."/>
            <person name="Preston R."/>
            <person name="Balija V."/>
            <person name="McCombie W.R."/>
            <person name="Chow T."/>
            <person name="Chen H."/>
            <person name="Chung M."/>
            <person name="Chen C."/>
            <person name="Shaw J."/>
            <person name="Wu H."/>
            <person name="Hsiao K."/>
            <person name="Chao Y."/>
            <person name="Chu M."/>
            <person name="Cheng C."/>
            <person name="Hour A."/>
            <person name="Lee P."/>
            <person name="Lin S."/>
            <person name="Lin Y."/>
            <person name="Liou J."/>
            <person name="Liu S."/>
            <person name="Hsing Y."/>
            <person name="Raghuvanshi S."/>
            <person name="Mohanty A."/>
            <person name="Bharti A.K."/>
            <person name="Gaur A."/>
            <person name="Gupta V."/>
            <person name="Kumar D."/>
            <person name="Ravi V."/>
            <person name="Vij S."/>
            <person name="Kapur A."/>
            <person name="Khurana P."/>
            <person name="Khurana P."/>
            <person name="Khurana J.P."/>
            <person name="Tyagi A.K."/>
            <person name="Gaikwad K."/>
            <person name="Singh A."/>
            <person name="Dalal V."/>
            <person name="Srivastava S."/>
            <person name="Dixit A."/>
            <person name="Pal A.K."/>
            <person name="Ghazi I.A."/>
            <person name="Yadav M."/>
            <person name="Pandit A."/>
            <person name="Bhargava A."/>
            <person name="Sureshbabu K."/>
            <person name="Batra K."/>
            <person name="Sharma T.R."/>
            <person name="Mohapatra T."/>
            <person name="Singh N.K."/>
            <person name="Messing J."/>
            <person name="Nelson A.B."/>
            <person name="Fuks G."/>
            <person name="Kavchok S."/>
            <person name="Keizer G."/>
            <person name="Linton E."/>
            <person name="Llaca V."/>
            <person name="Song R."/>
            <person name="Tanyolac B."/>
            <person name="Young S."/>
            <person name="Ho-Il K."/>
            <person name="Hahn J.H."/>
            <person name="Sangsakoo G."/>
            <person name="Vanavichit A."/>
            <person name="de Mattos Luiz.A.T."/>
            <person name="Zimmer P.D."/>
            <person name="Malone G."/>
            <person name="Dellagostin O."/>
            <person name="de Oliveira A.C."/>
            <person name="Bevan M."/>
            <person name="Bancroft I."/>
            <person name="Minx P."/>
            <person name="Cordum H."/>
            <person name="Wilson R."/>
            <person name="Cheng Z."/>
            <person name="Jin W."/>
            <person name="Jiang J."/>
            <person name="Leong S.A."/>
            <person name="Iwama H."/>
            <person name="Gojobori T."/>
            <person name="Itoh T."/>
            <person name="Niimura Y."/>
            <person name="Fujii Y."/>
            <person name="Habara T."/>
            <person name="Sakai H."/>
            <person name="Sato Y."/>
            <person name="Wilson G."/>
            <person name="Kumar K."/>
            <person name="McCouch S."/>
            <person name="Juretic N."/>
            <person name="Hoen D."/>
            <person name="Wright S."/>
            <person name="Bruskiewich R."/>
            <person name="Bureau T."/>
            <person name="Miyao A."/>
            <person name="Hirochika H."/>
            <person name="Nishikawa T."/>
            <person name="Kadowaki K."/>
            <person name="Sugiura M."/>
            <person name="Burr B."/>
            <person name="Sasaki T."/>
        </authorList>
    </citation>
    <scope>NUCLEOTIDE SEQUENCE [LARGE SCALE GENOMIC DNA]</scope>
    <source>
        <strain evidence="2">cv. Nipponbare</strain>
    </source>
</reference>
<dbReference type="Gramene" id="Os11t0532751-00">
    <property type="protein sequence ID" value="Os11t0532751-00"/>
    <property type="gene ID" value="Os11g0532751"/>
</dbReference>
<protein>
    <submittedName>
        <fullName evidence="1">Os11g0532751 protein</fullName>
    </submittedName>
</protein>
<dbReference type="Proteomes" id="UP000059680">
    <property type="component" value="Chromosome 11"/>
</dbReference>
<reference evidence="1 2" key="3">
    <citation type="journal article" date="2013" name="Rice">
        <title>Improvement of the Oryza sativa Nipponbare reference genome using next generation sequence and optical map data.</title>
        <authorList>
            <person name="Kawahara Y."/>
            <person name="de la Bastide M."/>
            <person name="Hamilton J.P."/>
            <person name="Kanamori H."/>
            <person name="McCombie W.R."/>
            <person name="Ouyang S."/>
            <person name="Schwartz D.C."/>
            <person name="Tanaka T."/>
            <person name="Wu J."/>
            <person name="Zhou S."/>
            <person name="Childs K.L."/>
            <person name="Davidson R.M."/>
            <person name="Lin H."/>
            <person name="Quesada-Ocampo L."/>
            <person name="Vaillancourt B."/>
            <person name="Sakai H."/>
            <person name="Lee S.S."/>
            <person name="Kim J."/>
            <person name="Numa H."/>
            <person name="Itoh T."/>
            <person name="Buell C.R."/>
            <person name="Matsumoto T."/>
        </authorList>
    </citation>
    <scope>NUCLEOTIDE SEQUENCE [LARGE SCALE GENOMIC DNA]</scope>
    <source>
        <strain evidence="2">cv. Nipponbare</strain>
    </source>
</reference>
<dbReference type="PaxDb" id="39947-A0A0P0Y346"/>
<dbReference type="STRING" id="39947.A0A0P0Y346"/>
<keyword evidence="2" id="KW-1185">Reference proteome</keyword>
<reference evidence="1 2" key="2">
    <citation type="journal article" date="2013" name="Plant Cell Physiol.">
        <title>Rice Annotation Project Database (RAP-DB): an integrative and interactive database for rice genomics.</title>
        <authorList>
            <person name="Sakai H."/>
            <person name="Lee S.S."/>
            <person name="Tanaka T."/>
            <person name="Numa H."/>
            <person name="Kim J."/>
            <person name="Kawahara Y."/>
            <person name="Wakimoto H."/>
            <person name="Yang C.C."/>
            <person name="Iwamoto M."/>
            <person name="Abe T."/>
            <person name="Yamada Y."/>
            <person name="Muto A."/>
            <person name="Inokuchi H."/>
            <person name="Ikemura T."/>
            <person name="Matsumoto T."/>
            <person name="Sasaki T."/>
            <person name="Itoh T."/>
        </authorList>
    </citation>
    <scope>NUCLEOTIDE SEQUENCE [LARGE SCALE GENOMIC DNA]</scope>
    <source>
        <strain evidence="2">cv. Nipponbare</strain>
    </source>
</reference>
<evidence type="ECO:0000313" key="1">
    <source>
        <dbReference type="EMBL" id="BAT14291.1"/>
    </source>
</evidence>
<dbReference type="InParanoid" id="A0A0P0Y346"/>
<gene>
    <name evidence="1" type="ordered locus">Os11g0532751</name>
    <name evidence="1" type="ORF">OSNPB_110532751</name>
</gene>
<evidence type="ECO:0000313" key="2">
    <source>
        <dbReference type="Proteomes" id="UP000059680"/>
    </source>
</evidence>
<name>A0A0P0Y346_ORYSJ</name>
<dbReference type="SMR" id="A0A0P0Y346"/>
<sequence>MEHRGDGAAGLAGWRVGRGGSCHHRRRHCCWWSRGRSRGGDREAVREVGALPKHMMEAELLTTFQKVAIVDEVTIIKDKRPLVVWIRTPRSRISTSKLPPVGITFDTQVSDMIPVGTMLSTYDIMAGIHRYQTWYLAPVRYHVSDLVPGTCKALGIMAGYEVSSIKHHMCSLLFSLP</sequence>
<dbReference type="AlphaFoldDB" id="A0A0P0Y346"/>
<organism evidence="1 2">
    <name type="scientific">Oryza sativa subsp. japonica</name>
    <name type="common">Rice</name>
    <dbReference type="NCBI Taxonomy" id="39947"/>
    <lineage>
        <taxon>Eukaryota</taxon>
        <taxon>Viridiplantae</taxon>
        <taxon>Streptophyta</taxon>
        <taxon>Embryophyta</taxon>
        <taxon>Tracheophyta</taxon>
        <taxon>Spermatophyta</taxon>
        <taxon>Magnoliopsida</taxon>
        <taxon>Liliopsida</taxon>
        <taxon>Poales</taxon>
        <taxon>Poaceae</taxon>
        <taxon>BOP clade</taxon>
        <taxon>Oryzoideae</taxon>
        <taxon>Oryzeae</taxon>
        <taxon>Oryzinae</taxon>
        <taxon>Oryza</taxon>
        <taxon>Oryza sativa</taxon>
    </lineage>
</organism>